<gene>
    <name evidence="10" type="ORF">WKI299_LOCUS19065</name>
</gene>
<keyword evidence="2" id="KW-0645">Protease</keyword>
<keyword evidence="3" id="KW-0808">Transferase</keyword>
<dbReference type="AlphaFoldDB" id="A0A816THR5"/>
<dbReference type="PANTHER" id="PTHR37984">
    <property type="entry name" value="PROTEIN CBG26694"/>
    <property type="match status" value="1"/>
</dbReference>
<evidence type="ECO:0000256" key="4">
    <source>
        <dbReference type="ARBA" id="ARBA00022695"/>
    </source>
</evidence>
<keyword evidence="5" id="KW-0540">Nuclease</keyword>
<keyword evidence="4" id="KW-0548">Nucleotidyltransferase</keyword>
<dbReference type="InterPro" id="IPR021109">
    <property type="entry name" value="Peptidase_aspartic_dom_sf"/>
</dbReference>
<feature type="domain" description="Reverse transcriptase" evidence="9">
    <location>
        <begin position="316"/>
        <end position="495"/>
    </location>
</feature>
<evidence type="ECO:0000256" key="3">
    <source>
        <dbReference type="ARBA" id="ARBA00022679"/>
    </source>
</evidence>
<dbReference type="SUPFAM" id="SSF56672">
    <property type="entry name" value="DNA/RNA polymerases"/>
    <property type="match status" value="1"/>
</dbReference>
<dbReference type="PANTHER" id="PTHR37984:SF5">
    <property type="entry name" value="PROTEIN NYNRIN-LIKE"/>
    <property type="match status" value="1"/>
</dbReference>
<dbReference type="GO" id="GO:0004519">
    <property type="term" value="F:endonuclease activity"/>
    <property type="evidence" value="ECO:0007669"/>
    <property type="project" value="UniProtKB-KW"/>
</dbReference>
<evidence type="ECO:0000256" key="7">
    <source>
        <dbReference type="ARBA" id="ARBA00022801"/>
    </source>
</evidence>
<dbReference type="SUPFAM" id="SSF50630">
    <property type="entry name" value="Acid proteases"/>
    <property type="match status" value="1"/>
</dbReference>
<keyword evidence="6" id="KW-0255">Endonuclease</keyword>
<evidence type="ECO:0000313" key="11">
    <source>
        <dbReference type="Proteomes" id="UP000663856"/>
    </source>
</evidence>
<evidence type="ECO:0000256" key="6">
    <source>
        <dbReference type="ARBA" id="ARBA00022759"/>
    </source>
</evidence>
<proteinExistence type="predicted"/>
<evidence type="ECO:0000256" key="2">
    <source>
        <dbReference type="ARBA" id="ARBA00022670"/>
    </source>
</evidence>
<name>A0A816THR5_9BILA</name>
<dbReference type="Pfam" id="PF00078">
    <property type="entry name" value="RVT_1"/>
    <property type="match status" value="1"/>
</dbReference>
<comment type="caution">
    <text evidence="10">The sequence shown here is derived from an EMBL/GenBank/DDBJ whole genome shotgun (WGS) entry which is preliminary data.</text>
</comment>
<dbReference type="InterPro" id="IPR043502">
    <property type="entry name" value="DNA/RNA_pol_sf"/>
</dbReference>
<dbReference type="FunFam" id="1.10.340.70:FF:000001">
    <property type="entry name" value="Retrovirus-related Pol polyprotein from transposon gypsy-like Protein"/>
    <property type="match status" value="1"/>
</dbReference>
<sequence>MIAGRRTQLLIDSGASLTLINLHFFLQLPKYYRKKARLPPSNLCLQLADRSQLYVKYALSLPITISNSAHMHRVYVVPKLWRSCIIGNDLIHKHNLQIDGGRQYAYFKTKNIHTQVQQERKEKVNNDDEYILLANERIKISQFHAFNIEVKPNKPFSVIEEKNEEDEYEVTSIKETPCVANGIIAPNQYITLQVANLTKRMIIIHPNQPLATMTRLNQSQINMMQHGKISSTSNQTKLTAENEPNLINTDLDEHQKKEIRKLIHTFPDVFNEQAGRTKKLQHRINLVPDAQANNSPPFRYAPARKQIIEENLKDMLDQGIISPSASPWASPVILAPKKDGTLRFCVDYRKLNSVTIRDAYPIPRIDDTLDSLQEAKFVSTLDLRSGYWQVEMDKNSREKTAFVTHKGLFEFNVMPFGLTNAPATFQRLMDIVLAGLKWQCCLVYIDDVVIFSPTFEQHIVDLEKVFQALQSANLTLKASKCQFCRREMRYLGHIITQNGIKPDPDLIKSVTNFPQPKKIKDVQSFLGLTGYYRRFIKDYSKIAEPLQQQLRNSQKGNHHLNWSRGCTDAFEILKKRLTNAPMMNTPNFEQPFILELDACEYGVGAVLTQEYEEKKYVIAYASRTLSTAERNYGATEREALAIVWATKHFRPYLEGNKIYVRSDCKALEWMRTAKDVTGRLARWAMKLSAYQIEEIKYRPGKLNANADSLSRNPLPDDIVNQHEVSTIETAVNLWQNTNILKDIKEEQQADPKLKQIINFLETKPTTDSNDKRNPHILVNGLLYKIKNSNMHYNQRIIGEKHLLVIPKAMQNKLLEWAHDHPTAGHGGQQKTLFRLITRVYWESMRKDVFNYISAC</sequence>
<evidence type="ECO:0000313" key="10">
    <source>
        <dbReference type="EMBL" id="CAF2095516.1"/>
    </source>
</evidence>
<dbReference type="InterPro" id="IPR043128">
    <property type="entry name" value="Rev_trsase/Diguanyl_cyclase"/>
</dbReference>
<dbReference type="InterPro" id="IPR001969">
    <property type="entry name" value="Aspartic_peptidase_AS"/>
</dbReference>
<dbReference type="Pfam" id="PF17921">
    <property type="entry name" value="Integrase_H2C2"/>
    <property type="match status" value="1"/>
</dbReference>
<dbReference type="EC" id="2.7.7.49" evidence="1"/>
<dbReference type="EMBL" id="CAJNRF010007890">
    <property type="protein sequence ID" value="CAF2095516.1"/>
    <property type="molecule type" value="Genomic_DNA"/>
</dbReference>
<dbReference type="Gene3D" id="3.30.70.270">
    <property type="match status" value="2"/>
</dbReference>
<dbReference type="PROSITE" id="PS50878">
    <property type="entry name" value="RT_POL"/>
    <property type="match status" value="1"/>
</dbReference>
<protein>
    <recommendedName>
        <fullName evidence="1">RNA-directed DNA polymerase</fullName>
        <ecNumber evidence="1">2.7.7.49</ecNumber>
    </recommendedName>
</protein>
<dbReference type="Pfam" id="PF17917">
    <property type="entry name" value="RT_RNaseH"/>
    <property type="match status" value="1"/>
</dbReference>
<dbReference type="GO" id="GO:0004190">
    <property type="term" value="F:aspartic-type endopeptidase activity"/>
    <property type="evidence" value="ECO:0007669"/>
    <property type="project" value="InterPro"/>
</dbReference>
<dbReference type="PROSITE" id="PS00141">
    <property type="entry name" value="ASP_PROTEASE"/>
    <property type="match status" value="1"/>
</dbReference>
<dbReference type="Gene3D" id="2.40.70.10">
    <property type="entry name" value="Acid Proteases"/>
    <property type="match status" value="1"/>
</dbReference>
<dbReference type="CDD" id="cd09274">
    <property type="entry name" value="RNase_HI_RT_Ty3"/>
    <property type="match status" value="1"/>
</dbReference>
<dbReference type="FunFam" id="3.10.10.10:FF:000007">
    <property type="entry name" value="Retrovirus-related Pol polyprotein from transposon 17.6-like Protein"/>
    <property type="match status" value="1"/>
</dbReference>
<dbReference type="GO" id="GO:0003964">
    <property type="term" value="F:RNA-directed DNA polymerase activity"/>
    <property type="evidence" value="ECO:0007669"/>
    <property type="project" value="UniProtKB-KW"/>
</dbReference>
<dbReference type="Gene3D" id="3.10.20.370">
    <property type="match status" value="1"/>
</dbReference>
<evidence type="ECO:0000256" key="8">
    <source>
        <dbReference type="ARBA" id="ARBA00022918"/>
    </source>
</evidence>
<dbReference type="CDD" id="cd01647">
    <property type="entry name" value="RT_LTR"/>
    <property type="match status" value="1"/>
</dbReference>
<dbReference type="Gene3D" id="3.10.10.10">
    <property type="entry name" value="HIV Type 1 Reverse Transcriptase, subunit A, domain 1"/>
    <property type="match status" value="1"/>
</dbReference>
<dbReference type="CDD" id="cd00303">
    <property type="entry name" value="retropepsin_like"/>
    <property type="match status" value="1"/>
</dbReference>
<evidence type="ECO:0000259" key="9">
    <source>
        <dbReference type="PROSITE" id="PS50878"/>
    </source>
</evidence>
<dbReference type="Proteomes" id="UP000663856">
    <property type="component" value="Unassembled WGS sequence"/>
</dbReference>
<evidence type="ECO:0000256" key="5">
    <source>
        <dbReference type="ARBA" id="ARBA00022722"/>
    </source>
</evidence>
<keyword evidence="7" id="KW-0378">Hydrolase</keyword>
<dbReference type="FunFam" id="3.10.20.370:FF:000001">
    <property type="entry name" value="Retrovirus-related Pol polyprotein from transposon 17.6-like protein"/>
    <property type="match status" value="1"/>
</dbReference>
<dbReference type="GO" id="GO:0006508">
    <property type="term" value="P:proteolysis"/>
    <property type="evidence" value="ECO:0007669"/>
    <property type="project" value="UniProtKB-KW"/>
</dbReference>
<dbReference type="InterPro" id="IPR041373">
    <property type="entry name" value="RT_RNaseH"/>
</dbReference>
<dbReference type="Gene3D" id="1.10.340.70">
    <property type="match status" value="1"/>
</dbReference>
<keyword evidence="8" id="KW-0695">RNA-directed DNA polymerase</keyword>
<reference evidence="10" key="1">
    <citation type="submission" date="2021-02" db="EMBL/GenBank/DDBJ databases">
        <authorList>
            <person name="Nowell W R."/>
        </authorList>
    </citation>
    <scope>NUCLEOTIDE SEQUENCE</scope>
</reference>
<evidence type="ECO:0000256" key="1">
    <source>
        <dbReference type="ARBA" id="ARBA00012493"/>
    </source>
</evidence>
<dbReference type="InterPro" id="IPR041588">
    <property type="entry name" value="Integrase_H2C2"/>
</dbReference>
<accession>A0A816THR5</accession>
<dbReference type="InterPro" id="IPR050951">
    <property type="entry name" value="Retrovirus_Pol_polyprotein"/>
</dbReference>
<dbReference type="InterPro" id="IPR000477">
    <property type="entry name" value="RT_dom"/>
</dbReference>
<dbReference type="FunFam" id="3.30.70.270:FF:000020">
    <property type="entry name" value="Transposon Tf2-6 polyprotein-like Protein"/>
    <property type="match status" value="1"/>
</dbReference>
<organism evidence="10 11">
    <name type="scientific">Rotaria magnacalcarata</name>
    <dbReference type="NCBI Taxonomy" id="392030"/>
    <lineage>
        <taxon>Eukaryota</taxon>
        <taxon>Metazoa</taxon>
        <taxon>Spiralia</taxon>
        <taxon>Gnathifera</taxon>
        <taxon>Rotifera</taxon>
        <taxon>Eurotatoria</taxon>
        <taxon>Bdelloidea</taxon>
        <taxon>Philodinida</taxon>
        <taxon>Philodinidae</taxon>
        <taxon>Rotaria</taxon>
    </lineage>
</organism>